<feature type="modified residue" description="4-aspartylphosphate" evidence="4">
    <location>
        <position position="58"/>
    </location>
</feature>
<keyword evidence="2" id="KW-0805">Transcription regulation</keyword>
<keyword evidence="3" id="KW-0804">Transcription</keyword>
<sequence length="122" mass="13168">MAQPLPVRSVIIVDDDVALLHALTFAFMVEGFDVRSYASGESLLAEASLPVRGCLVIDYKLPGLDGFQLLERLRARGVGMPAILMTTLTPAMARRAAAAAVRTVDKPLLNGKLFDTVKELLD</sequence>
<gene>
    <name evidence="6" type="ORF">J3R73_000866</name>
</gene>
<dbReference type="SUPFAM" id="SSF52172">
    <property type="entry name" value="CheY-like"/>
    <property type="match status" value="1"/>
</dbReference>
<organism evidence="6 7">
    <name type="scientific">Labrys monachus</name>
    <dbReference type="NCBI Taxonomy" id="217067"/>
    <lineage>
        <taxon>Bacteria</taxon>
        <taxon>Pseudomonadati</taxon>
        <taxon>Pseudomonadota</taxon>
        <taxon>Alphaproteobacteria</taxon>
        <taxon>Hyphomicrobiales</taxon>
        <taxon>Xanthobacteraceae</taxon>
        <taxon>Labrys</taxon>
    </lineage>
</organism>
<evidence type="ECO:0000313" key="7">
    <source>
        <dbReference type="Proteomes" id="UP001237448"/>
    </source>
</evidence>
<name>A0ABU0F8Y6_9HYPH</name>
<dbReference type="RefSeq" id="WP_307422825.1">
    <property type="nucleotide sequence ID" value="NZ_JAUSVK010000001.1"/>
</dbReference>
<dbReference type="InterPro" id="IPR001789">
    <property type="entry name" value="Sig_transdc_resp-reg_receiver"/>
</dbReference>
<dbReference type="SMART" id="SM00448">
    <property type="entry name" value="REC"/>
    <property type="match status" value="1"/>
</dbReference>
<evidence type="ECO:0000256" key="3">
    <source>
        <dbReference type="ARBA" id="ARBA00023163"/>
    </source>
</evidence>
<dbReference type="InterPro" id="IPR011006">
    <property type="entry name" value="CheY-like_superfamily"/>
</dbReference>
<evidence type="ECO:0000256" key="1">
    <source>
        <dbReference type="ARBA" id="ARBA00022553"/>
    </source>
</evidence>
<dbReference type="Gene3D" id="3.40.50.2300">
    <property type="match status" value="1"/>
</dbReference>
<proteinExistence type="predicted"/>
<dbReference type="PANTHER" id="PTHR44591:SF3">
    <property type="entry name" value="RESPONSE REGULATORY DOMAIN-CONTAINING PROTEIN"/>
    <property type="match status" value="1"/>
</dbReference>
<reference evidence="6 7" key="1">
    <citation type="submission" date="2023-07" db="EMBL/GenBank/DDBJ databases">
        <title>Genomic Encyclopedia of Type Strains, Phase IV (KMG-IV): sequencing the most valuable type-strain genomes for metagenomic binning, comparative biology and taxonomic classification.</title>
        <authorList>
            <person name="Goeker M."/>
        </authorList>
    </citation>
    <scope>NUCLEOTIDE SEQUENCE [LARGE SCALE GENOMIC DNA]</scope>
    <source>
        <strain evidence="6 7">DSM 5896</strain>
    </source>
</reference>
<dbReference type="Pfam" id="PF00072">
    <property type="entry name" value="Response_reg"/>
    <property type="match status" value="1"/>
</dbReference>
<keyword evidence="1 4" id="KW-0597">Phosphoprotein</keyword>
<dbReference type="PROSITE" id="PS50110">
    <property type="entry name" value="RESPONSE_REGULATORY"/>
    <property type="match status" value="1"/>
</dbReference>
<evidence type="ECO:0000256" key="4">
    <source>
        <dbReference type="PROSITE-ProRule" id="PRU00169"/>
    </source>
</evidence>
<dbReference type="InterPro" id="IPR050595">
    <property type="entry name" value="Bact_response_regulator"/>
</dbReference>
<evidence type="ECO:0000259" key="5">
    <source>
        <dbReference type="PROSITE" id="PS50110"/>
    </source>
</evidence>
<feature type="domain" description="Response regulatory" evidence="5">
    <location>
        <begin position="9"/>
        <end position="121"/>
    </location>
</feature>
<evidence type="ECO:0000256" key="2">
    <source>
        <dbReference type="ARBA" id="ARBA00023015"/>
    </source>
</evidence>
<dbReference type="PANTHER" id="PTHR44591">
    <property type="entry name" value="STRESS RESPONSE REGULATOR PROTEIN 1"/>
    <property type="match status" value="1"/>
</dbReference>
<keyword evidence="7" id="KW-1185">Reference proteome</keyword>
<dbReference type="Proteomes" id="UP001237448">
    <property type="component" value="Unassembled WGS sequence"/>
</dbReference>
<protein>
    <submittedName>
        <fullName evidence="6">FixJ family two-component response regulator</fullName>
    </submittedName>
</protein>
<accession>A0ABU0F8Y6</accession>
<comment type="caution">
    <text evidence="6">The sequence shown here is derived from an EMBL/GenBank/DDBJ whole genome shotgun (WGS) entry which is preliminary data.</text>
</comment>
<evidence type="ECO:0000313" key="6">
    <source>
        <dbReference type="EMBL" id="MDQ0391074.1"/>
    </source>
</evidence>
<dbReference type="EMBL" id="JAUSVK010000001">
    <property type="protein sequence ID" value="MDQ0391074.1"/>
    <property type="molecule type" value="Genomic_DNA"/>
</dbReference>